<accession>A0ABV7FFH7</accession>
<proteinExistence type="predicted"/>
<keyword evidence="3" id="KW-1185">Reference proteome</keyword>
<evidence type="ECO:0000256" key="1">
    <source>
        <dbReference type="SAM" id="SignalP"/>
    </source>
</evidence>
<sequence>MQRARVKKTFFAAIATMLSTALMAQTNSFTLSDWPATAAPLKPTYVKAIMEQAGIHGVTFTRDASFYVSELDKFAQLAQDKNYRPYLKTPVAQNLATLAVVHCDWHNGVAPRDFAQKYLGKEQLALLQSHYPDAIAKLQNNCE</sequence>
<comment type="caution">
    <text evidence="2">The sequence shown here is derived from an EMBL/GenBank/DDBJ whole genome shotgun (WGS) entry which is preliminary data.</text>
</comment>
<dbReference type="Proteomes" id="UP001595555">
    <property type="component" value="Unassembled WGS sequence"/>
</dbReference>
<keyword evidence="1" id="KW-0732">Signal</keyword>
<dbReference type="RefSeq" id="WP_378116194.1">
    <property type="nucleotide sequence ID" value="NZ_JBHRTF010000002.1"/>
</dbReference>
<protein>
    <submittedName>
        <fullName evidence="2">Uncharacterized protein</fullName>
    </submittedName>
</protein>
<name>A0ABV7FFH7_9GAMM</name>
<organism evidence="2 3">
    <name type="scientific">Cellvibrio fontiphilus</name>
    <dbReference type="NCBI Taxonomy" id="1815559"/>
    <lineage>
        <taxon>Bacteria</taxon>
        <taxon>Pseudomonadati</taxon>
        <taxon>Pseudomonadota</taxon>
        <taxon>Gammaproteobacteria</taxon>
        <taxon>Cellvibrionales</taxon>
        <taxon>Cellvibrionaceae</taxon>
        <taxon>Cellvibrio</taxon>
    </lineage>
</organism>
<evidence type="ECO:0000313" key="3">
    <source>
        <dbReference type="Proteomes" id="UP001595555"/>
    </source>
</evidence>
<dbReference type="EMBL" id="JBHRTF010000002">
    <property type="protein sequence ID" value="MFC3114654.1"/>
    <property type="molecule type" value="Genomic_DNA"/>
</dbReference>
<gene>
    <name evidence="2" type="ORF">ACFODX_03730</name>
</gene>
<reference evidence="3" key="1">
    <citation type="journal article" date="2019" name="Int. J. Syst. Evol. Microbiol.">
        <title>The Global Catalogue of Microorganisms (GCM) 10K type strain sequencing project: providing services to taxonomists for standard genome sequencing and annotation.</title>
        <authorList>
            <consortium name="The Broad Institute Genomics Platform"/>
            <consortium name="The Broad Institute Genome Sequencing Center for Infectious Disease"/>
            <person name="Wu L."/>
            <person name="Ma J."/>
        </authorList>
    </citation>
    <scope>NUCLEOTIDE SEQUENCE [LARGE SCALE GENOMIC DNA]</scope>
    <source>
        <strain evidence="3">KCTC 52237</strain>
    </source>
</reference>
<feature type="chain" id="PRO_5045180005" evidence="1">
    <location>
        <begin position="25"/>
        <end position="143"/>
    </location>
</feature>
<evidence type="ECO:0000313" key="2">
    <source>
        <dbReference type="EMBL" id="MFC3114654.1"/>
    </source>
</evidence>
<feature type="signal peptide" evidence="1">
    <location>
        <begin position="1"/>
        <end position="24"/>
    </location>
</feature>